<sequence length="415" mass="45935">MEAMPQAARQRLQPQLIAEEWSAPITRSSELNHKGGIALCYKQELPDALRRVGYTLEPTAVLLSQEPSSLGLRAYPSELVTCGLKVTKDDGSTQIVQVERHLCQLGFGEHVCKVASGTLVLLPTCMHRCVAKYPSFYGWTSEMINGSTIAQLLSKHLPQGSFSEVVPRLHDRTLSATFRVHSDLLDTILKVSGLDHVFYKPHDSESVRPNMELLWLPQDANLDIALAHTKNSPDIFGVAMKNASAQPRFALRFLDITKLQQYAKENSLDDVSHLGRWKLQGVPVHSGPIGALTVLQDRKWDVREIIYFNARHCIFVAAARGDASPIYFENGKHRQQLRFEAVNAVARQQQAEAAQAARPSKPDKVATKTDSANAFWKKTAKEAVAMNQPGGGSKRPADSKTGLTPEKNKQKAENS</sequence>
<feature type="region of interest" description="Disordered" evidence="1">
    <location>
        <begin position="353"/>
        <end position="415"/>
    </location>
</feature>
<keyword evidence="3" id="KW-1185">Reference proteome</keyword>
<dbReference type="Proteomes" id="UP001642484">
    <property type="component" value="Unassembled WGS sequence"/>
</dbReference>
<organism evidence="2 3">
    <name type="scientific">Durusdinium trenchii</name>
    <dbReference type="NCBI Taxonomy" id="1381693"/>
    <lineage>
        <taxon>Eukaryota</taxon>
        <taxon>Sar</taxon>
        <taxon>Alveolata</taxon>
        <taxon>Dinophyceae</taxon>
        <taxon>Suessiales</taxon>
        <taxon>Symbiodiniaceae</taxon>
        <taxon>Durusdinium</taxon>
    </lineage>
</organism>
<gene>
    <name evidence="2" type="ORF">CCMP2556_LOCUS17479</name>
</gene>
<accession>A0ABP0KRD7</accession>
<reference evidence="2 3" key="1">
    <citation type="submission" date="2024-02" db="EMBL/GenBank/DDBJ databases">
        <authorList>
            <person name="Chen Y."/>
            <person name="Shah S."/>
            <person name="Dougan E. K."/>
            <person name="Thang M."/>
            <person name="Chan C."/>
        </authorList>
    </citation>
    <scope>NUCLEOTIDE SEQUENCE [LARGE SCALE GENOMIC DNA]</scope>
</reference>
<proteinExistence type="predicted"/>
<protein>
    <submittedName>
        <fullName evidence="2">Uncharacterized protein</fullName>
    </submittedName>
</protein>
<evidence type="ECO:0000313" key="2">
    <source>
        <dbReference type="EMBL" id="CAK9029427.1"/>
    </source>
</evidence>
<name>A0ABP0KRD7_9DINO</name>
<evidence type="ECO:0000313" key="3">
    <source>
        <dbReference type="Proteomes" id="UP001642484"/>
    </source>
</evidence>
<feature type="compositionally biased region" description="Basic and acidic residues" evidence="1">
    <location>
        <begin position="406"/>
        <end position="415"/>
    </location>
</feature>
<comment type="caution">
    <text evidence="2">The sequence shown here is derived from an EMBL/GenBank/DDBJ whole genome shotgun (WGS) entry which is preliminary data.</text>
</comment>
<dbReference type="EMBL" id="CAXAMN010009659">
    <property type="protein sequence ID" value="CAK9029427.1"/>
    <property type="molecule type" value="Genomic_DNA"/>
</dbReference>
<evidence type="ECO:0000256" key="1">
    <source>
        <dbReference type="SAM" id="MobiDB-lite"/>
    </source>
</evidence>